<organism evidence="1 2">
    <name type="scientific">Denticeps clupeoides</name>
    <name type="common">denticle herring</name>
    <dbReference type="NCBI Taxonomy" id="299321"/>
    <lineage>
        <taxon>Eukaryota</taxon>
        <taxon>Metazoa</taxon>
        <taxon>Chordata</taxon>
        <taxon>Craniata</taxon>
        <taxon>Vertebrata</taxon>
        <taxon>Euteleostomi</taxon>
        <taxon>Actinopterygii</taxon>
        <taxon>Neopterygii</taxon>
        <taxon>Teleostei</taxon>
        <taxon>Clupei</taxon>
        <taxon>Clupeiformes</taxon>
        <taxon>Denticipitoidei</taxon>
        <taxon>Denticipitidae</taxon>
        <taxon>Denticeps</taxon>
    </lineage>
</organism>
<reference evidence="1" key="2">
    <citation type="submission" date="2025-08" db="UniProtKB">
        <authorList>
            <consortium name="Ensembl"/>
        </authorList>
    </citation>
    <scope>IDENTIFICATION</scope>
</reference>
<name>A0AAY4DPD0_9TELE</name>
<dbReference type="GeneTree" id="ENSGT00940000177567"/>
<reference evidence="1 2" key="1">
    <citation type="submission" date="2020-06" db="EMBL/GenBank/DDBJ databases">
        <authorList>
            <consortium name="Wellcome Sanger Institute Data Sharing"/>
        </authorList>
    </citation>
    <scope>NUCLEOTIDE SEQUENCE [LARGE SCALE GENOMIC DNA]</scope>
</reference>
<dbReference type="AlphaFoldDB" id="A0AAY4DPD0"/>
<dbReference type="Proteomes" id="UP000694580">
    <property type="component" value="Chromosome 6"/>
</dbReference>
<accession>A0AAY4DPD0</accession>
<dbReference type="Ensembl" id="ENSDCDT00010057266.1">
    <property type="protein sequence ID" value="ENSDCDP00010047054.1"/>
    <property type="gene ID" value="ENSDCDG00010028566.1"/>
</dbReference>
<sequence length="146" mass="15885">MRIPGVLLCVYFQIIFSGVHRPFPYIYTINIFQTYKTDLSSPVLTLACLCLNSPGQTLQATSAEKRPTALGGPFSPVIEVRHNGMSNARALEDLLDLTGHVAYPKLSPVANMGDCNKNLIEGLCSPSSDSQLLQTVPPSSHKLNIQ</sequence>
<protein>
    <submittedName>
        <fullName evidence="1">Uncharacterized protein</fullName>
    </submittedName>
</protein>
<proteinExistence type="predicted"/>
<reference evidence="1" key="3">
    <citation type="submission" date="2025-09" db="UniProtKB">
        <authorList>
            <consortium name="Ensembl"/>
        </authorList>
    </citation>
    <scope>IDENTIFICATION</scope>
</reference>
<evidence type="ECO:0000313" key="2">
    <source>
        <dbReference type="Proteomes" id="UP000694580"/>
    </source>
</evidence>
<keyword evidence="2" id="KW-1185">Reference proteome</keyword>
<evidence type="ECO:0000313" key="1">
    <source>
        <dbReference type="Ensembl" id="ENSDCDP00010047054.1"/>
    </source>
</evidence>